<comment type="subcellular location">
    <subcellularLocation>
        <location evidence="1">Cell membrane</location>
        <topology evidence="1">Multi-pass membrane protein</topology>
    </subcellularLocation>
</comment>
<organism evidence="10 11">
    <name type="scientific">Methanosalsum zhilinae (strain DSM 4017 / NBRC 107636 / OCM 62 / WeN5)</name>
    <name type="common">Methanohalophilus zhilinae</name>
    <dbReference type="NCBI Taxonomy" id="679901"/>
    <lineage>
        <taxon>Archaea</taxon>
        <taxon>Methanobacteriati</taxon>
        <taxon>Methanobacteriota</taxon>
        <taxon>Stenosarchaea group</taxon>
        <taxon>Methanomicrobia</taxon>
        <taxon>Methanosarcinales</taxon>
        <taxon>Methanosarcinaceae</taxon>
        <taxon>Methanosalsum</taxon>
    </lineage>
</organism>
<dbReference type="HOGENOM" id="CLU_065734_0_0_2"/>
<dbReference type="InterPro" id="IPR014522">
    <property type="entry name" value="ArtA"/>
</dbReference>
<feature type="active site" description="Proton donor" evidence="8">
    <location>
        <position position="202"/>
    </location>
</feature>
<dbReference type="GO" id="GO:0008233">
    <property type="term" value="F:peptidase activity"/>
    <property type="evidence" value="ECO:0007669"/>
    <property type="project" value="UniProtKB-KW"/>
</dbReference>
<name>F7XM60_METZD</name>
<dbReference type="RefSeq" id="WP_013898952.1">
    <property type="nucleotide sequence ID" value="NC_015676.1"/>
</dbReference>
<dbReference type="GO" id="GO:0006508">
    <property type="term" value="P:proteolysis"/>
    <property type="evidence" value="ECO:0007669"/>
    <property type="project" value="UniProtKB-KW"/>
</dbReference>
<evidence type="ECO:0000256" key="3">
    <source>
        <dbReference type="ARBA" id="ARBA00022670"/>
    </source>
</evidence>
<dbReference type="Pfam" id="PF09721">
    <property type="entry name" value="Exosortase_EpsH"/>
    <property type="match status" value="1"/>
</dbReference>
<dbReference type="OrthoDB" id="200496at2157"/>
<keyword evidence="6 9" id="KW-1133">Transmembrane helix</keyword>
<dbReference type="PIRSF" id="PIRSF025737">
    <property type="entry name" value="Cyco1"/>
    <property type="match status" value="1"/>
</dbReference>
<feature type="transmembrane region" description="Helical" evidence="9">
    <location>
        <begin position="187"/>
        <end position="210"/>
    </location>
</feature>
<dbReference type="InterPro" id="IPR019127">
    <property type="entry name" value="Exosortase"/>
</dbReference>
<dbReference type="GeneID" id="10823321"/>
<evidence type="ECO:0000256" key="5">
    <source>
        <dbReference type="ARBA" id="ARBA00022801"/>
    </source>
</evidence>
<gene>
    <name evidence="10" type="ordered locus">Mzhil_1681</name>
</gene>
<dbReference type="Proteomes" id="UP000006622">
    <property type="component" value="Chromosome"/>
</dbReference>
<protein>
    <submittedName>
        <fullName evidence="10">Exosortase EpsH-related protein</fullName>
    </submittedName>
</protein>
<evidence type="ECO:0000256" key="4">
    <source>
        <dbReference type="ARBA" id="ARBA00022692"/>
    </source>
</evidence>
<dbReference type="NCBIfam" id="TIGR04178">
    <property type="entry name" value="exo_archaeo"/>
    <property type="match status" value="1"/>
</dbReference>
<keyword evidence="4 9" id="KW-0812">Transmembrane</keyword>
<dbReference type="EMBL" id="CP002101">
    <property type="protein sequence ID" value="AEH61516.1"/>
    <property type="molecule type" value="Genomic_DNA"/>
</dbReference>
<evidence type="ECO:0000256" key="9">
    <source>
        <dbReference type="SAM" id="Phobius"/>
    </source>
</evidence>
<feature type="transmembrane region" description="Helical" evidence="9">
    <location>
        <begin position="55"/>
        <end position="75"/>
    </location>
</feature>
<dbReference type="NCBIfam" id="TIGR04125">
    <property type="entry name" value="exosort_PGF_TRM"/>
    <property type="match status" value="1"/>
</dbReference>
<evidence type="ECO:0000256" key="7">
    <source>
        <dbReference type="ARBA" id="ARBA00023136"/>
    </source>
</evidence>
<proteinExistence type="predicted"/>
<feature type="transmembrane region" description="Helical" evidence="9">
    <location>
        <begin position="153"/>
        <end position="175"/>
    </location>
</feature>
<dbReference type="STRING" id="679901.Mzhil_1681"/>
<sequence precursor="true">MLENLLWIAVALMLVSAVSPKKARTGKLIGGAGWGFFSVHWLYQPVYYAGINDYFNVVLTILLAIFCIFVAYMMAVREYIHDENVNSKVSVDVTHMATAATAIGSLMYFPFAQMQSMDVWLISIVTDHTVWALQLLGYPAVLTSWDIINLNEYSVRIVLACTAIESIALFTGLILSVRAPAIRLVSAFLVSVPVIYVLNIARNVFVTVAYAGQWFGPNSFEIAHHFVAKAGSVIALLIIAYMVLKILPELIELIDGLREMGTEQLQIIFNRISGKQ</sequence>
<evidence type="ECO:0000313" key="10">
    <source>
        <dbReference type="EMBL" id="AEH61516.1"/>
    </source>
</evidence>
<evidence type="ECO:0000256" key="1">
    <source>
        <dbReference type="ARBA" id="ARBA00004651"/>
    </source>
</evidence>
<dbReference type="KEGG" id="mzh:Mzhil_1681"/>
<keyword evidence="11" id="KW-1185">Reference proteome</keyword>
<keyword evidence="3" id="KW-0645">Protease</keyword>
<reference evidence="10" key="1">
    <citation type="submission" date="2010-07" db="EMBL/GenBank/DDBJ databases">
        <title>The complete genome of Methanosalsum zhilinae DSM 4017.</title>
        <authorList>
            <consortium name="US DOE Joint Genome Institute (JGI-PGF)"/>
            <person name="Lucas S."/>
            <person name="Copeland A."/>
            <person name="Lapidus A."/>
            <person name="Glavina del Rio T."/>
            <person name="Dalin E."/>
            <person name="Tice H."/>
            <person name="Bruce D."/>
            <person name="Goodwin L."/>
            <person name="Pitluck S."/>
            <person name="Kyrpides N."/>
            <person name="Mavromatis K."/>
            <person name="Ovchinnikova G."/>
            <person name="Daligault H."/>
            <person name="Detter J.C."/>
            <person name="Han C."/>
            <person name="Tapia R."/>
            <person name="Larimer F."/>
            <person name="Land M."/>
            <person name="Hauser L."/>
            <person name="Markowitz V."/>
            <person name="Cheng J.-F."/>
            <person name="Hugenholtz P."/>
            <person name="Woyke T."/>
            <person name="Wu D."/>
            <person name="Spring S."/>
            <person name="Schueler E."/>
            <person name="Brambilla E."/>
            <person name="Klenk H.-P."/>
            <person name="Eisen J.A."/>
        </authorList>
    </citation>
    <scope>NUCLEOTIDE SEQUENCE</scope>
    <source>
        <strain evidence="10">DSM 4017</strain>
    </source>
</reference>
<dbReference type="GO" id="GO:0005886">
    <property type="term" value="C:plasma membrane"/>
    <property type="evidence" value="ECO:0007669"/>
    <property type="project" value="UniProtKB-SubCell"/>
</dbReference>
<dbReference type="AlphaFoldDB" id="F7XM60"/>
<evidence type="ECO:0000256" key="6">
    <source>
        <dbReference type="ARBA" id="ARBA00022989"/>
    </source>
</evidence>
<evidence type="ECO:0000256" key="2">
    <source>
        <dbReference type="ARBA" id="ARBA00022475"/>
    </source>
</evidence>
<keyword evidence="2" id="KW-1003">Cell membrane</keyword>
<evidence type="ECO:0000256" key="8">
    <source>
        <dbReference type="PIRSR" id="PIRSR025737-1"/>
    </source>
</evidence>
<keyword evidence="7 9" id="KW-0472">Membrane</keyword>
<evidence type="ECO:0000313" key="11">
    <source>
        <dbReference type="Proteomes" id="UP000006622"/>
    </source>
</evidence>
<feature type="transmembrane region" description="Helical" evidence="9">
    <location>
        <begin position="95"/>
        <end position="112"/>
    </location>
</feature>
<feature type="transmembrane region" description="Helical" evidence="9">
    <location>
        <begin position="119"/>
        <end position="141"/>
    </location>
</feature>
<feature type="active site" description="Acyl-thioester intermediate" evidence="8">
    <location>
        <position position="161"/>
    </location>
</feature>
<dbReference type="InterPro" id="IPR026392">
    <property type="entry name" value="Exo/Archaeosortase_dom"/>
</dbReference>
<feature type="transmembrane region" description="Helical" evidence="9">
    <location>
        <begin position="222"/>
        <end position="244"/>
    </location>
</feature>
<accession>F7XM60</accession>
<keyword evidence="5" id="KW-0378">Hydrolase</keyword>